<sequence length="105" mass="11910">MSLEENLFVIFGRLQLSDTSDDSSNILVFQISGRISFRTDVAFVSGTGLKDSRLKECLSSLTGTLLTRQLDEKEKEFGDKLKKCFNLADEVSIHMKSLYFFVIVF</sequence>
<proteinExistence type="predicted"/>
<protein>
    <submittedName>
        <fullName evidence="1">Mannosyl-oligosaccharide glucosidase GCS1</fullName>
    </submittedName>
</protein>
<name>A0ACC0FXX1_9ERIC</name>
<comment type="caution">
    <text evidence="1">The sequence shown here is derived from an EMBL/GenBank/DDBJ whole genome shotgun (WGS) entry which is preliminary data.</text>
</comment>
<accession>A0ACC0FXX1</accession>
<organism evidence="1 2">
    <name type="scientific">Camellia lanceoleosa</name>
    <dbReference type="NCBI Taxonomy" id="1840588"/>
    <lineage>
        <taxon>Eukaryota</taxon>
        <taxon>Viridiplantae</taxon>
        <taxon>Streptophyta</taxon>
        <taxon>Embryophyta</taxon>
        <taxon>Tracheophyta</taxon>
        <taxon>Spermatophyta</taxon>
        <taxon>Magnoliopsida</taxon>
        <taxon>eudicotyledons</taxon>
        <taxon>Gunneridae</taxon>
        <taxon>Pentapetalae</taxon>
        <taxon>asterids</taxon>
        <taxon>Ericales</taxon>
        <taxon>Theaceae</taxon>
        <taxon>Camellia</taxon>
    </lineage>
</organism>
<gene>
    <name evidence="1" type="ORF">LOK49_LG11G02478</name>
</gene>
<dbReference type="EMBL" id="CM045769">
    <property type="protein sequence ID" value="KAI7993289.1"/>
    <property type="molecule type" value="Genomic_DNA"/>
</dbReference>
<reference evidence="1 2" key="1">
    <citation type="journal article" date="2022" name="Plant J.">
        <title>Chromosome-level genome of Camellia lanceoleosa provides a valuable resource for understanding genome evolution and self-incompatibility.</title>
        <authorList>
            <person name="Gong W."/>
            <person name="Xiao S."/>
            <person name="Wang L."/>
            <person name="Liao Z."/>
            <person name="Chang Y."/>
            <person name="Mo W."/>
            <person name="Hu G."/>
            <person name="Li W."/>
            <person name="Zhao G."/>
            <person name="Zhu H."/>
            <person name="Hu X."/>
            <person name="Ji K."/>
            <person name="Xiang X."/>
            <person name="Song Q."/>
            <person name="Yuan D."/>
            <person name="Jin S."/>
            <person name="Zhang L."/>
        </authorList>
    </citation>
    <scope>NUCLEOTIDE SEQUENCE [LARGE SCALE GENOMIC DNA]</scope>
    <source>
        <strain evidence="1">SQ_2022a</strain>
    </source>
</reference>
<evidence type="ECO:0000313" key="1">
    <source>
        <dbReference type="EMBL" id="KAI7993289.1"/>
    </source>
</evidence>
<dbReference type="Proteomes" id="UP001060215">
    <property type="component" value="Chromosome 12"/>
</dbReference>
<evidence type="ECO:0000313" key="2">
    <source>
        <dbReference type="Proteomes" id="UP001060215"/>
    </source>
</evidence>
<keyword evidence="2" id="KW-1185">Reference proteome</keyword>